<feature type="region of interest" description="Disordered" evidence="6">
    <location>
        <begin position="183"/>
        <end position="208"/>
    </location>
</feature>
<evidence type="ECO:0000259" key="7">
    <source>
        <dbReference type="Pfam" id="PF04586"/>
    </source>
</evidence>
<evidence type="ECO:0000256" key="6">
    <source>
        <dbReference type="SAM" id="MobiDB-lite"/>
    </source>
</evidence>
<evidence type="ECO:0000256" key="4">
    <source>
        <dbReference type="ARBA" id="ARBA00022950"/>
    </source>
</evidence>
<accession>A0A8S5MV69</accession>
<feature type="domain" description="Prohead serine protease" evidence="7">
    <location>
        <begin position="66"/>
        <end position="173"/>
    </location>
</feature>
<evidence type="ECO:0000256" key="2">
    <source>
        <dbReference type="ARBA" id="ARBA00022670"/>
    </source>
</evidence>
<protein>
    <submittedName>
        <fullName evidence="8">Major capsid protein</fullName>
    </submittedName>
</protein>
<organism evidence="8">
    <name type="scientific">Myoviridae sp. ctv1i11</name>
    <dbReference type="NCBI Taxonomy" id="2826709"/>
    <lineage>
        <taxon>Viruses</taxon>
        <taxon>Duplodnaviria</taxon>
        <taxon>Heunggongvirae</taxon>
        <taxon>Uroviricota</taxon>
        <taxon>Caudoviricetes</taxon>
    </lineage>
</organism>
<dbReference type="InterPro" id="IPR054613">
    <property type="entry name" value="Peptidase_S78_dom"/>
</dbReference>
<name>A0A8S5MV69_9CAUD</name>
<sequence length="633" mass="69300">MDENEKRSVQGIYCRESTIDQVDSDNRTVELSFSSETPYGRWFGDEILCHDEECINLDRFNDGLGTVLFNHDRDAVVGHIEKVWIEDSRGKALVRFDDDEQSDAIFKKVQSGTLQGVSVGYSIKRYEELDEKDSVSSNGRFKGPGTYVVTDWEPLEISIVSVPADPTVGVGRSADDIQIHTSIDTQEENKGMDEKEKLTETPEMKSAPVEGGITKDELAKAMEEERKRTSEITAMFRDFDVEGADEAIVLGKSVDEARAMVMDQLRARNAGVSVKMGESESDKFRAAAQDAVLMAAGIQVAEPAPGANELRAHSLVELAREALQREGLRANFGDNLELAREAINSTSTFPAIMSNLANKSVMNGFNEAETTYQLWAGKGSNRDFKEATRVALSEAGDLELVPEGSQFKAMTFGETSARTKVATYGKLFSLTRQAIINDDLGMFSAIATRFGSAAKRLVNKMVYAQLTGNVEMEDGVTLFNSKHGNVASTGEALSVKAIAKAVTAMRRQKGIQGTATLNITPKYLIVPPELEMVAYQLMNSTADVAGVNSGVVNPYKGRFTVIADAEITDPDAWYLVADANQHDTIETTFLNGVEAPRLETRQGFDVDGIEYKVALDVGVRALDFRGLYKNAGK</sequence>
<keyword evidence="5" id="KW-1273">Viral capsid maturation</keyword>
<dbReference type="EMBL" id="BK014992">
    <property type="protein sequence ID" value="DAD85991.1"/>
    <property type="molecule type" value="Genomic_DNA"/>
</dbReference>
<feature type="compositionally biased region" description="Basic and acidic residues" evidence="6">
    <location>
        <begin position="187"/>
        <end position="203"/>
    </location>
</feature>
<proteinExistence type="predicted"/>
<dbReference type="GO" id="GO:0008233">
    <property type="term" value="F:peptidase activity"/>
    <property type="evidence" value="ECO:0007669"/>
    <property type="project" value="UniProtKB-KW"/>
</dbReference>
<evidence type="ECO:0000256" key="5">
    <source>
        <dbReference type="ARBA" id="ARBA00023045"/>
    </source>
</evidence>
<dbReference type="Pfam" id="PF04586">
    <property type="entry name" value="Peptidase_S78"/>
    <property type="match status" value="1"/>
</dbReference>
<keyword evidence="1" id="KW-1188">Viral release from host cell</keyword>
<evidence type="ECO:0000256" key="1">
    <source>
        <dbReference type="ARBA" id="ARBA00022612"/>
    </source>
</evidence>
<evidence type="ECO:0000256" key="3">
    <source>
        <dbReference type="ARBA" id="ARBA00022801"/>
    </source>
</evidence>
<dbReference type="NCBIfam" id="NF045541">
    <property type="entry name" value="scaf_prot_MCP2"/>
    <property type="match status" value="1"/>
</dbReference>
<keyword evidence="4" id="KW-0118">Viral capsid assembly</keyword>
<dbReference type="Pfam" id="PF25209">
    <property type="entry name" value="Phage_capsid_4"/>
    <property type="match status" value="1"/>
</dbReference>
<evidence type="ECO:0000313" key="8">
    <source>
        <dbReference type="EMBL" id="DAD85991.1"/>
    </source>
</evidence>
<dbReference type="GO" id="GO:0006508">
    <property type="term" value="P:proteolysis"/>
    <property type="evidence" value="ECO:0007669"/>
    <property type="project" value="UniProtKB-KW"/>
</dbReference>
<keyword evidence="2" id="KW-0645">Protease</keyword>
<dbReference type="GO" id="GO:0046797">
    <property type="term" value="P:viral procapsid maturation"/>
    <property type="evidence" value="ECO:0007669"/>
    <property type="project" value="UniProtKB-KW"/>
</dbReference>
<reference evidence="8" key="1">
    <citation type="journal article" date="2021" name="Proc. Natl. Acad. Sci. U.S.A.">
        <title>A Catalog of Tens of Thousands of Viruses from Human Metagenomes Reveals Hidden Associations with Chronic Diseases.</title>
        <authorList>
            <person name="Tisza M.J."/>
            <person name="Buck C.B."/>
        </authorList>
    </citation>
    <scope>NUCLEOTIDE SEQUENCE</scope>
    <source>
        <strain evidence="8">Ctv1i11</strain>
    </source>
</reference>
<keyword evidence="3" id="KW-0378">Hydrolase</keyword>